<sequence length="347" mass="39298">MTDPITSTLSRGGIVNLDQLDYSQTSGGQADWNELIKQTQGMEPEGLWKLWYQLTVRGRQEKRAKRSQRVPYQHTNVKDGTQNTIFISFPNEVTSIQAAELTPSRYQAIVARSVAHKIKQHESVSALSAVIGSAGIVKNWKLLAGELDDRIKLQGNREVWLERKAHCEGLFNKCQYVSEWAKLYDRDEVVLKDGSRSRMFSFPEAGNAADARHQAIFRDDAPHLISACPNQVPLGVEFGTGMLEFGYLWALMTDFRNRLRVMTKDSATNDEREKAKTTFASSYARRSAQRGWMVDQKVLEMLYNTFHDTHLEGMNLGGSEIGSEEFWEKFSADAKTKYLIKGATISM</sequence>
<evidence type="ECO:0000256" key="11">
    <source>
        <dbReference type="ARBA" id="ARBA00023086"/>
    </source>
</evidence>
<evidence type="ECO:0000256" key="12">
    <source>
        <dbReference type="ARBA" id="ARBA00023186"/>
    </source>
</evidence>
<keyword evidence="5" id="KW-0540">Nuclease</keyword>
<name>A0A2P1GNX7_9VIRU</name>
<keyword evidence="6" id="KW-0255">Endonuclease</keyword>
<protein>
    <recommendedName>
        <fullName evidence="4">Nucleoprotein</fullName>
    </recommendedName>
    <alternativeName>
        <fullName evidence="14">Nucleocapsid protein</fullName>
    </alternativeName>
</protein>
<accession>A0A2P1GNX7</accession>
<keyword evidence="11" id="KW-0946">Virion</keyword>
<proteinExistence type="inferred from homology"/>
<keyword evidence="9" id="KW-0694">RNA-binding</keyword>
<evidence type="ECO:0000313" key="16">
    <source>
        <dbReference type="EMBL" id="AVM87664.1"/>
    </source>
</evidence>
<evidence type="ECO:0000256" key="1">
    <source>
        <dbReference type="ARBA" id="ARBA00004328"/>
    </source>
</evidence>
<dbReference type="GO" id="GO:0004519">
    <property type="term" value="F:endonuclease activity"/>
    <property type="evidence" value="ECO:0007669"/>
    <property type="project" value="UniProtKB-KW"/>
</dbReference>
<keyword evidence="13" id="KW-1035">Host cytoplasm</keyword>
<organism evidence="16 17">
    <name type="scientific">Wenling red spikefish hantavirus</name>
    <dbReference type="NCBI Taxonomy" id="2116435"/>
    <lineage>
        <taxon>Viruses</taxon>
        <taxon>Riboviria</taxon>
        <taxon>Orthornavirae</taxon>
        <taxon>Negarnaviricota</taxon>
        <taxon>Polyploviricotina</taxon>
        <taxon>Bunyaviricetes</taxon>
        <taxon>Elliovirales</taxon>
        <taxon>Hantaviridae</taxon>
        <taxon>Actantavirinae</taxon>
        <taxon>Actinovirus</taxon>
        <taxon>Actinovirus triacanthodis</taxon>
    </lineage>
</organism>
<comment type="similarity">
    <text evidence="3">Belongs to the hantavirus nucleocapsid protein family.</text>
</comment>
<dbReference type="GO" id="GO:0003723">
    <property type="term" value="F:RNA binding"/>
    <property type="evidence" value="ECO:0007669"/>
    <property type="project" value="UniProtKB-KW"/>
</dbReference>
<dbReference type="GO" id="GO:0016787">
    <property type="term" value="F:hydrolase activity"/>
    <property type="evidence" value="ECO:0007669"/>
    <property type="project" value="UniProtKB-KW"/>
</dbReference>
<evidence type="ECO:0000256" key="6">
    <source>
        <dbReference type="ARBA" id="ARBA00022759"/>
    </source>
</evidence>
<keyword evidence="7" id="KW-0378">Hydrolase</keyword>
<keyword evidence="17" id="KW-1185">Reference proteome</keyword>
<evidence type="ECO:0000256" key="13">
    <source>
        <dbReference type="ARBA" id="ARBA00023200"/>
    </source>
</evidence>
<dbReference type="Pfam" id="PF00846">
    <property type="entry name" value="Hanta_nucleocap"/>
    <property type="match status" value="1"/>
</dbReference>
<evidence type="ECO:0000256" key="3">
    <source>
        <dbReference type="ARBA" id="ARBA00007687"/>
    </source>
</evidence>
<dbReference type="GO" id="GO:0044220">
    <property type="term" value="C:host cell perinuclear region of cytoplasm"/>
    <property type="evidence" value="ECO:0007669"/>
    <property type="project" value="UniProtKB-SubCell"/>
</dbReference>
<comment type="subcellular location">
    <subcellularLocation>
        <location evidence="15">Host Golgi apparatus</location>
        <location evidence="15">Host cis-Golgi network</location>
    </subcellularLocation>
    <subcellularLocation>
        <location evidence="2">Host cytoplasm</location>
        <location evidence="2">Host perinuclear region</location>
    </subcellularLocation>
    <subcellularLocation>
        <location evidence="1">Virion</location>
    </subcellularLocation>
</comment>
<evidence type="ECO:0000256" key="14">
    <source>
        <dbReference type="ARBA" id="ARBA00033344"/>
    </source>
</evidence>
<evidence type="ECO:0000256" key="9">
    <source>
        <dbReference type="ARBA" id="ARBA00022884"/>
    </source>
</evidence>
<keyword evidence="10" id="KW-0175">Coiled coil</keyword>
<evidence type="ECO:0000256" key="8">
    <source>
        <dbReference type="ARBA" id="ARBA00022812"/>
    </source>
</evidence>
<evidence type="ECO:0000256" key="15">
    <source>
        <dbReference type="ARBA" id="ARBA00033737"/>
    </source>
</evidence>
<reference evidence="16" key="1">
    <citation type="journal article" date="2018" name="Nature">
        <title>The evolutionary history of vertebrate RNA viruses.</title>
        <authorList>
            <person name="Shi M."/>
            <person name="Lin X.D."/>
            <person name="Chen X."/>
            <person name="Tian J.H."/>
            <person name="Chen L.J."/>
            <person name="Li K."/>
            <person name="Wang W."/>
            <person name="Eden J.S."/>
            <person name="Shen J.J."/>
            <person name="Liu L."/>
            <person name="Holmes E.C."/>
            <person name="Zhang Y.Z."/>
        </authorList>
    </citation>
    <scope>NUCLEOTIDE SEQUENCE</scope>
    <source>
        <strain evidence="16">XTXMS70955</strain>
    </source>
</reference>
<dbReference type="EMBL" id="MG599951">
    <property type="protein sequence ID" value="AVM87664.1"/>
    <property type="molecule type" value="Viral_cRNA"/>
</dbReference>
<dbReference type="InterPro" id="IPR002214">
    <property type="entry name" value="Hanta_nucleocap"/>
</dbReference>
<dbReference type="GO" id="GO:0019013">
    <property type="term" value="C:viral nucleocapsid"/>
    <property type="evidence" value="ECO:0007669"/>
    <property type="project" value="UniProtKB-KW"/>
</dbReference>
<keyword evidence="11" id="KW-0543">Viral nucleoprotein</keyword>
<evidence type="ECO:0000256" key="7">
    <source>
        <dbReference type="ARBA" id="ARBA00022801"/>
    </source>
</evidence>
<evidence type="ECO:0000313" key="17">
    <source>
        <dbReference type="Proteomes" id="UP000297076"/>
    </source>
</evidence>
<keyword evidence="8" id="KW-1040">Host Golgi apparatus</keyword>
<dbReference type="GO" id="GO:0044177">
    <property type="term" value="C:host cell Golgi apparatus"/>
    <property type="evidence" value="ECO:0007669"/>
    <property type="project" value="UniProtKB-SubCell"/>
</dbReference>
<keyword evidence="12" id="KW-0143">Chaperone</keyword>
<dbReference type="Proteomes" id="UP000297076">
    <property type="component" value="Genome"/>
</dbReference>
<evidence type="ECO:0000256" key="5">
    <source>
        <dbReference type="ARBA" id="ARBA00022722"/>
    </source>
</evidence>
<evidence type="ECO:0000256" key="10">
    <source>
        <dbReference type="ARBA" id="ARBA00023054"/>
    </source>
</evidence>
<evidence type="ECO:0000256" key="2">
    <source>
        <dbReference type="ARBA" id="ARBA00004407"/>
    </source>
</evidence>
<evidence type="ECO:0000256" key="4">
    <source>
        <dbReference type="ARBA" id="ARBA00014389"/>
    </source>
</evidence>